<dbReference type="RefSeq" id="WP_201373621.1">
    <property type="nucleotide sequence ID" value="NZ_BNJG01000002.1"/>
</dbReference>
<dbReference type="Proteomes" id="UP000654345">
    <property type="component" value="Unassembled WGS sequence"/>
</dbReference>
<feature type="transmembrane region" description="Helical" evidence="7">
    <location>
        <begin position="149"/>
        <end position="173"/>
    </location>
</feature>
<dbReference type="PANTHER" id="PTHR32243">
    <property type="entry name" value="MALTOSE TRANSPORT SYSTEM PERMEASE-RELATED"/>
    <property type="match status" value="1"/>
</dbReference>
<dbReference type="Pfam" id="PF00528">
    <property type="entry name" value="BPD_transp_1"/>
    <property type="match status" value="1"/>
</dbReference>
<reference evidence="9 10" key="1">
    <citation type="journal article" date="2021" name="Int. J. Syst. Evol. Microbiol.">
        <title>Reticulibacter mediterranei gen. nov., sp. nov., within the new family Reticulibacteraceae fam. nov., and Ktedonospora formicarum gen. nov., sp. nov., Ktedonobacter robiniae sp. nov., Dictyobacter formicarum sp. nov. and Dictyobacter arantiisoli sp. nov., belonging to the class Ktedonobacteria.</title>
        <authorList>
            <person name="Yabe S."/>
            <person name="Zheng Y."/>
            <person name="Wang C.M."/>
            <person name="Sakai Y."/>
            <person name="Abe K."/>
            <person name="Yokota A."/>
            <person name="Donadio S."/>
            <person name="Cavaletti L."/>
            <person name="Monciardini P."/>
        </authorList>
    </citation>
    <scope>NUCLEOTIDE SEQUENCE [LARGE SCALE GENOMIC DNA]</scope>
    <source>
        <strain evidence="9 10">SOSP1-30</strain>
    </source>
</reference>
<evidence type="ECO:0000313" key="9">
    <source>
        <dbReference type="EMBL" id="GHO57199.1"/>
    </source>
</evidence>
<keyword evidence="3" id="KW-1003">Cell membrane</keyword>
<dbReference type="InterPro" id="IPR035906">
    <property type="entry name" value="MetI-like_sf"/>
</dbReference>
<protein>
    <submittedName>
        <fullName evidence="9">ABC transporter permease</fullName>
    </submittedName>
</protein>
<feature type="transmembrane region" description="Helical" evidence="7">
    <location>
        <begin position="112"/>
        <end position="137"/>
    </location>
</feature>
<dbReference type="Gene3D" id="1.10.3720.10">
    <property type="entry name" value="MetI-like"/>
    <property type="match status" value="1"/>
</dbReference>
<dbReference type="InterPro" id="IPR050901">
    <property type="entry name" value="BP-dep_ABC_trans_perm"/>
</dbReference>
<dbReference type="EMBL" id="BNJG01000002">
    <property type="protein sequence ID" value="GHO57199.1"/>
    <property type="molecule type" value="Genomic_DNA"/>
</dbReference>
<evidence type="ECO:0000256" key="7">
    <source>
        <dbReference type="RuleBase" id="RU363032"/>
    </source>
</evidence>
<comment type="subcellular location">
    <subcellularLocation>
        <location evidence="1 7">Cell membrane</location>
        <topology evidence="1 7">Multi-pass membrane protein</topology>
    </subcellularLocation>
</comment>
<dbReference type="PROSITE" id="PS50928">
    <property type="entry name" value="ABC_TM1"/>
    <property type="match status" value="1"/>
</dbReference>
<evidence type="ECO:0000259" key="8">
    <source>
        <dbReference type="PROSITE" id="PS50928"/>
    </source>
</evidence>
<feature type="transmembrane region" description="Helical" evidence="7">
    <location>
        <begin position="194"/>
        <end position="215"/>
    </location>
</feature>
<dbReference type="SUPFAM" id="SSF161098">
    <property type="entry name" value="MetI-like"/>
    <property type="match status" value="1"/>
</dbReference>
<comment type="caution">
    <text evidence="9">The sequence shown here is derived from an EMBL/GenBank/DDBJ whole genome shotgun (WGS) entry which is preliminary data.</text>
</comment>
<feature type="domain" description="ABC transmembrane type-1" evidence="8">
    <location>
        <begin position="75"/>
        <end position="275"/>
    </location>
</feature>
<evidence type="ECO:0000256" key="3">
    <source>
        <dbReference type="ARBA" id="ARBA00022475"/>
    </source>
</evidence>
<name>A0ABQ3UWH4_9CHLR</name>
<keyword evidence="5 7" id="KW-1133">Transmembrane helix</keyword>
<keyword evidence="2 7" id="KW-0813">Transport</keyword>
<dbReference type="InterPro" id="IPR000515">
    <property type="entry name" value="MetI-like"/>
</dbReference>
<dbReference type="PANTHER" id="PTHR32243:SF18">
    <property type="entry name" value="INNER MEMBRANE ABC TRANSPORTER PERMEASE PROTEIN YCJP"/>
    <property type="match status" value="1"/>
</dbReference>
<accession>A0ABQ3UWH4</accession>
<evidence type="ECO:0000313" key="10">
    <source>
        <dbReference type="Proteomes" id="UP000654345"/>
    </source>
</evidence>
<keyword evidence="4 7" id="KW-0812">Transmembrane</keyword>
<evidence type="ECO:0000256" key="5">
    <source>
        <dbReference type="ARBA" id="ARBA00022989"/>
    </source>
</evidence>
<evidence type="ECO:0000256" key="4">
    <source>
        <dbReference type="ARBA" id="ARBA00022692"/>
    </source>
</evidence>
<sequence>MRHRNNYNAQEVLPPWVRWLLIVVLAIFVLIPVGYMLLLSVTPDIEVNGEHLLPSHWAFENYVQMWSTINLAQGLFNSVLISLVASTIAVVLAVGAAYVITRFHFRGRIAYLYSLIGLQAIPSIMLLLPLFVLFVSLQSFLQVKLVGSYTGVIITYLTFSLPFATWLLVTYLANIPLDVEEAAMIDGATRLQTLWRIIVPLALPGLVVALVFSFLTGWNDVLFASVLTSQETQTVGVQLQAFSAAQEGGALPLYGQLMSAALMSGLPVVILYLVFQKYLIGGLTAGSVKG</sequence>
<evidence type="ECO:0000256" key="6">
    <source>
        <dbReference type="ARBA" id="ARBA00023136"/>
    </source>
</evidence>
<feature type="transmembrane region" description="Helical" evidence="7">
    <location>
        <begin position="253"/>
        <end position="275"/>
    </location>
</feature>
<comment type="similarity">
    <text evidence="7">Belongs to the binding-protein-dependent transport system permease family.</text>
</comment>
<evidence type="ECO:0000256" key="1">
    <source>
        <dbReference type="ARBA" id="ARBA00004651"/>
    </source>
</evidence>
<evidence type="ECO:0000256" key="2">
    <source>
        <dbReference type="ARBA" id="ARBA00022448"/>
    </source>
</evidence>
<feature type="transmembrane region" description="Helical" evidence="7">
    <location>
        <begin position="75"/>
        <end position="100"/>
    </location>
</feature>
<proteinExistence type="inferred from homology"/>
<keyword evidence="10" id="KW-1185">Reference proteome</keyword>
<keyword evidence="6 7" id="KW-0472">Membrane</keyword>
<dbReference type="CDD" id="cd06261">
    <property type="entry name" value="TM_PBP2"/>
    <property type="match status" value="1"/>
</dbReference>
<gene>
    <name evidence="9" type="ORF">KSB_56740</name>
</gene>
<organism evidence="9 10">
    <name type="scientific">Ktedonobacter robiniae</name>
    <dbReference type="NCBI Taxonomy" id="2778365"/>
    <lineage>
        <taxon>Bacteria</taxon>
        <taxon>Bacillati</taxon>
        <taxon>Chloroflexota</taxon>
        <taxon>Ktedonobacteria</taxon>
        <taxon>Ktedonobacterales</taxon>
        <taxon>Ktedonobacteraceae</taxon>
        <taxon>Ktedonobacter</taxon>
    </lineage>
</organism>
<feature type="transmembrane region" description="Helical" evidence="7">
    <location>
        <begin position="20"/>
        <end position="38"/>
    </location>
</feature>